<dbReference type="AlphaFoldDB" id="A0AAF0PVG1"/>
<organism evidence="1 2">
    <name type="scientific">Solanum verrucosum</name>
    <dbReference type="NCBI Taxonomy" id="315347"/>
    <lineage>
        <taxon>Eukaryota</taxon>
        <taxon>Viridiplantae</taxon>
        <taxon>Streptophyta</taxon>
        <taxon>Embryophyta</taxon>
        <taxon>Tracheophyta</taxon>
        <taxon>Spermatophyta</taxon>
        <taxon>Magnoliopsida</taxon>
        <taxon>eudicotyledons</taxon>
        <taxon>Gunneridae</taxon>
        <taxon>Pentapetalae</taxon>
        <taxon>asterids</taxon>
        <taxon>lamiids</taxon>
        <taxon>Solanales</taxon>
        <taxon>Solanaceae</taxon>
        <taxon>Solanoideae</taxon>
        <taxon>Solaneae</taxon>
        <taxon>Solanum</taxon>
    </lineage>
</organism>
<reference evidence="1" key="1">
    <citation type="submission" date="2023-08" db="EMBL/GenBank/DDBJ databases">
        <title>A de novo genome assembly of Solanum verrucosum Schlechtendal, a Mexican diploid species geographically isolated from the other diploid A-genome species in potato relatives.</title>
        <authorList>
            <person name="Hosaka K."/>
        </authorList>
    </citation>
    <scope>NUCLEOTIDE SEQUENCE</scope>
    <source>
        <tissue evidence="1">Young leaves</tissue>
    </source>
</reference>
<dbReference type="Proteomes" id="UP001234989">
    <property type="component" value="Chromosome 1"/>
</dbReference>
<protein>
    <submittedName>
        <fullName evidence="1">Uncharacterized protein</fullName>
    </submittedName>
</protein>
<proteinExistence type="predicted"/>
<keyword evidence="2" id="KW-1185">Reference proteome</keyword>
<name>A0AAF0PVG1_SOLVR</name>
<dbReference type="EMBL" id="CP133612">
    <property type="protein sequence ID" value="WMV09975.1"/>
    <property type="molecule type" value="Genomic_DNA"/>
</dbReference>
<gene>
    <name evidence="1" type="ORF">MTR67_003360</name>
</gene>
<dbReference type="PANTHER" id="PTHR46148">
    <property type="entry name" value="CHROMO DOMAIN-CONTAINING PROTEIN"/>
    <property type="match status" value="1"/>
</dbReference>
<evidence type="ECO:0000313" key="1">
    <source>
        <dbReference type="EMBL" id="WMV09975.1"/>
    </source>
</evidence>
<dbReference type="PANTHER" id="PTHR46148:SF60">
    <property type="entry name" value="CHROMO DOMAIN-CONTAINING PROTEIN"/>
    <property type="match status" value="1"/>
</dbReference>
<accession>A0AAF0PVG1</accession>
<evidence type="ECO:0000313" key="2">
    <source>
        <dbReference type="Proteomes" id="UP001234989"/>
    </source>
</evidence>
<sequence length="150" mass="16897">MLQKYVSDESYVLSLDSVELGPDLSFEEEPIAILDRQVRKLRTKDNTSIKVQLKHHSVDFGIGIKRVSSGLGDDFRPRVKETSDSCFDIESRASSIIDLHMLFVCTDVPDESQGSFRCFGNWVKLMVSAGLTFAKANRIRDLCLSDRHVA</sequence>